<feature type="non-terminal residue" evidence="9">
    <location>
        <position position="1"/>
    </location>
</feature>
<dbReference type="NCBIfam" id="NF008623">
    <property type="entry name" value="PRK11609.1"/>
    <property type="match status" value="1"/>
</dbReference>
<evidence type="ECO:0000256" key="4">
    <source>
        <dbReference type="ARBA" id="ARBA00022801"/>
    </source>
</evidence>
<protein>
    <recommendedName>
        <fullName evidence="6">nicotinamidase</fullName>
        <ecNumber evidence="6">3.5.1.19</ecNumber>
    </recommendedName>
    <alternativeName>
        <fullName evidence="7">Nicotinamide deamidase</fullName>
    </alternativeName>
</protein>
<dbReference type="AlphaFoldDB" id="X1E342"/>
<keyword evidence="4" id="KW-0378">Hydrolase</keyword>
<dbReference type="GO" id="GO:0046872">
    <property type="term" value="F:metal ion binding"/>
    <property type="evidence" value="ECO:0007669"/>
    <property type="project" value="UniProtKB-KW"/>
</dbReference>
<evidence type="ECO:0000256" key="3">
    <source>
        <dbReference type="ARBA" id="ARBA00022723"/>
    </source>
</evidence>
<evidence type="ECO:0000256" key="2">
    <source>
        <dbReference type="ARBA" id="ARBA00022642"/>
    </source>
</evidence>
<keyword evidence="2" id="KW-0662">Pyridine nucleotide biosynthesis</keyword>
<dbReference type="GO" id="GO:0008936">
    <property type="term" value="F:nicotinamidase activity"/>
    <property type="evidence" value="ECO:0007669"/>
    <property type="project" value="UniProtKB-EC"/>
</dbReference>
<dbReference type="SUPFAM" id="SSF52499">
    <property type="entry name" value="Isochorismatase-like hydrolases"/>
    <property type="match status" value="1"/>
</dbReference>
<evidence type="ECO:0000259" key="8">
    <source>
        <dbReference type="Pfam" id="PF00857"/>
    </source>
</evidence>
<gene>
    <name evidence="9" type="ORF">S01H4_59836</name>
</gene>
<evidence type="ECO:0000313" key="9">
    <source>
        <dbReference type="EMBL" id="GAH11594.1"/>
    </source>
</evidence>
<dbReference type="InterPro" id="IPR052347">
    <property type="entry name" value="Isochorismatase_Nicotinamidase"/>
</dbReference>
<evidence type="ECO:0000256" key="1">
    <source>
        <dbReference type="ARBA" id="ARBA00006336"/>
    </source>
</evidence>
<dbReference type="PANTHER" id="PTHR11080:SF2">
    <property type="entry name" value="LD05707P"/>
    <property type="match status" value="1"/>
</dbReference>
<feature type="domain" description="Isochorismatase-like" evidence="8">
    <location>
        <begin position="13"/>
        <end position="187"/>
    </location>
</feature>
<dbReference type="EMBL" id="BART01035159">
    <property type="protein sequence ID" value="GAH11594.1"/>
    <property type="molecule type" value="Genomic_DNA"/>
</dbReference>
<reference evidence="9" key="1">
    <citation type="journal article" date="2014" name="Front. Microbiol.">
        <title>High frequency of phylogenetically diverse reductive dehalogenase-homologous genes in deep subseafloor sedimentary metagenomes.</title>
        <authorList>
            <person name="Kawai M."/>
            <person name="Futagami T."/>
            <person name="Toyoda A."/>
            <person name="Takaki Y."/>
            <person name="Nishi S."/>
            <person name="Hori S."/>
            <person name="Arai W."/>
            <person name="Tsubouchi T."/>
            <person name="Morono Y."/>
            <person name="Uchiyama I."/>
            <person name="Ito T."/>
            <person name="Fujiyama A."/>
            <person name="Inagaki F."/>
            <person name="Takami H."/>
        </authorList>
    </citation>
    <scope>NUCLEOTIDE SEQUENCE</scope>
    <source>
        <strain evidence="9">Expedition CK06-06</strain>
    </source>
</reference>
<name>X1E342_9ZZZZ</name>
<dbReference type="InterPro" id="IPR036380">
    <property type="entry name" value="Isochorismatase-like_sf"/>
</dbReference>
<dbReference type="InterPro" id="IPR000868">
    <property type="entry name" value="Isochorismatase-like_dom"/>
</dbReference>
<comment type="caution">
    <text evidence="9">The sequence shown here is derived from an EMBL/GenBank/DDBJ whole genome shotgun (WGS) entry which is preliminary data.</text>
</comment>
<feature type="non-terminal residue" evidence="9">
    <location>
        <position position="196"/>
    </location>
</feature>
<comment type="pathway">
    <text evidence="5">Cofactor biosynthesis; nicotinate biosynthesis; nicotinate from nicotinamide: step 1/1.</text>
</comment>
<comment type="similarity">
    <text evidence="1">Belongs to the isochorismatase family.</text>
</comment>
<dbReference type="CDD" id="cd01011">
    <property type="entry name" value="nicotinamidase"/>
    <property type="match status" value="1"/>
</dbReference>
<accession>X1E342</accession>
<evidence type="ECO:0000256" key="5">
    <source>
        <dbReference type="ARBA" id="ARBA00037900"/>
    </source>
</evidence>
<dbReference type="EC" id="3.5.1.19" evidence="6"/>
<evidence type="ECO:0000256" key="6">
    <source>
        <dbReference type="ARBA" id="ARBA00039017"/>
    </source>
</evidence>
<proteinExistence type="inferred from homology"/>
<dbReference type="PANTHER" id="PTHR11080">
    <property type="entry name" value="PYRAZINAMIDASE/NICOTINAMIDASE"/>
    <property type="match status" value="1"/>
</dbReference>
<keyword evidence="3" id="KW-0479">Metal-binding</keyword>
<organism evidence="9">
    <name type="scientific">marine sediment metagenome</name>
    <dbReference type="NCBI Taxonomy" id="412755"/>
    <lineage>
        <taxon>unclassified sequences</taxon>
        <taxon>metagenomes</taxon>
        <taxon>ecological metagenomes</taxon>
    </lineage>
</organism>
<dbReference type="Gene3D" id="3.40.50.850">
    <property type="entry name" value="Isochorismatase-like"/>
    <property type="match status" value="1"/>
</dbReference>
<dbReference type="Pfam" id="PF00857">
    <property type="entry name" value="Isochorismatase"/>
    <property type="match status" value="1"/>
</dbReference>
<sequence length="196" mass="22042">IIKKNMHIDNTNALIIVDMQNDFMPGGALPVEEGDQIIDSINQLSEIFKGYNGKIILTQDWHPKNHKSFASSYIDKNPGDEYHSDGIGPVLWPDHCVQGTKGAQFHEKLNIDLSHTIIRKGSNPEVDSYSAFIENDKKSETRLKGYLNSLKIKKIFICGLALDYCCYYTALDGIDFGFEVYFLVNLTRGIDLPPGN</sequence>
<evidence type="ECO:0000256" key="7">
    <source>
        <dbReference type="ARBA" id="ARBA00043224"/>
    </source>
</evidence>
<dbReference type="GO" id="GO:0019363">
    <property type="term" value="P:pyridine nucleotide biosynthetic process"/>
    <property type="evidence" value="ECO:0007669"/>
    <property type="project" value="UniProtKB-KW"/>
</dbReference>